<evidence type="ECO:0008006" key="3">
    <source>
        <dbReference type="Google" id="ProtNLM"/>
    </source>
</evidence>
<name>A0ABY5T4G1_9VIRU</name>
<protein>
    <recommendedName>
        <fullName evidence="3">Phage protein</fullName>
    </recommendedName>
</protein>
<dbReference type="EMBL" id="OP031061">
    <property type="protein sequence ID" value="UVN06043.1"/>
    <property type="molecule type" value="Genomic_DNA"/>
</dbReference>
<sequence>MIEFTNPKRTRYYGLRPGDTVRTLYDFETQRTCIVERLSPLDNNKVYLKNIDTGEIFDWVAEWCEIVKKVEYNTTA</sequence>
<dbReference type="Proteomes" id="UP001160508">
    <property type="component" value="Segment"/>
</dbReference>
<reference evidence="1" key="1">
    <citation type="submission" date="2022-07" db="EMBL/GenBank/DDBJ databases">
        <authorList>
            <person name="Nishijima S."/>
        </authorList>
    </citation>
    <scope>NUCLEOTIDE SEQUENCE</scope>
    <source>
        <strain evidence="1">1827_77749</strain>
    </source>
</reference>
<keyword evidence="2" id="KW-1185">Reference proteome</keyword>
<evidence type="ECO:0000313" key="2">
    <source>
        <dbReference type="Proteomes" id="UP001160508"/>
    </source>
</evidence>
<proteinExistence type="predicted"/>
<evidence type="ECO:0000313" key="1">
    <source>
        <dbReference type="EMBL" id="UVN06043.1"/>
    </source>
</evidence>
<organism evidence="1 2">
    <name type="scientific">Bacteriophage sp</name>
    <dbReference type="NCBI Taxonomy" id="38018"/>
    <lineage>
        <taxon>Viruses</taxon>
    </lineage>
</organism>
<accession>A0ABY5T4G1</accession>